<dbReference type="Gene3D" id="2.60.120.470">
    <property type="entry name" value="PITH domain"/>
    <property type="match status" value="1"/>
</dbReference>
<dbReference type="InterPro" id="IPR008979">
    <property type="entry name" value="Galactose-bd-like_sf"/>
</dbReference>
<evidence type="ECO:0000256" key="1">
    <source>
        <dbReference type="ARBA" id="ARBA00025788"/>
    </source>
</evidence>
<evidence type="ECO:0000313" key="3">
    <source>
        <dbReference type="EMBL" id="JAG96202.1"/>
    </source>
</evidence>
<protein>
    <recommendedName>
        <fullName evidence="2">PITH domain-containing protein</fullName>
    </recommendedName>
</protein>
<dbReference type="EMBL" id="GCKF01038280">
    <property type="protein sequence ID" value="JAG96202.1"/>
    <property type="molecule type" value="Transcribed_RNA"/>
</dbReference>
<accession>A0A0D6QX95</accession>
<proteinExistence type="inferred from homology"/>
<dbReference type="PANTHER" id="PTHR12175">
    <property type="entry name" value="AD039 HT014 THIOREDOXIN FAMILY TRP26"/>
    <property type="match status" value="1"/>
</dbReference>
<dbReference type="InterPro" id="IPR037047">
    <property type="entry name" value="PITH_dom_sf"/>
</dbReference>
<organism evidence="3">
    <name type="scientific">Araucaria cunninghamii</name>
    <name type="common">Hoop pine</name>
    <name type="synonym">Moreton Bay pine</name>
    <dbReference type="NCBI Taxonomy" id="56994"/>
    <lineage>
        <taxon>Eukaryota</taxon>
        <taxon>Viridiplantae</taxon>
        <taxon>Streptophyta</taxon>
        <taxon>Embryophyta</taxon>
        <taxon>Tracheophyta</taxon>
        <taxon>Spermatophyta</taxon>
        <taxon>Pinopsida</taxon>
        <taxon>Pinidae</taxon>
        <taxon>Conifers II</taxon>
        <taxon>Araucariales</taxon>
        <taxon>Araucariaceae</taxon>
        <taxon>Araucaria</taxon>
    </lineage>
</organism>
<dbReference type="AlphaFoldDB" id="A0A0D6QX95"/>
<dbReference type="PANTHER" id="PTHR12175:SF1">
    <property type="entry name" value="PITH DOMAIN-CONTAINING PROTEIN 1"/>
    <property type="match status" value="1"/>
</dbReference>
<feature type="domain" description="PITH" evidence="2">
    <location>
        <begin position="9"/>
        <end position="184"/>
    </location>
</feature>
<evidence type="ECO:0000259" key="2">
    <source>
        <dbReference type="PROSITE" id="PS51532"/>
    </source>
</evidence>
<dbReference type="InterPro" id="IPR045099">
    <property type="entry name" value="PITH1-like"/>
</dbReference>
<dbReference type="GO" id="GO:0005737">
    <property type="term" value="C:cytoplasm"/>
    <property type="evidence" value="ECO:0007669"/>
    <property type="project" value="UniProtKB-ARBA"/>
</dbReference>
<sequence>MACMHNHSCEEHECGSQWSLYKHIDFPRVSALNESVAGSVKAVFKSWDHRLDNSSECLESNEDDPELIVYIPFTSDVKIKSISVIGGTEGTSPSRMRAFINRDGIDFSDAQEMAPVQEWELAENVQGELEYQTKYSRFQGVANLTLHFPENFGAETTKIIYIGLRGEATQIKRDVVATIVYEALPNPSDHKLPSETGGTSQVL</sequence>
<dbReference type="SUPFAM" id="SSF49785">
    <property type="entry name" value="Galactose-binding domain-like"/>
    <property type="match status" value="1"/>
</dbReference>
<dbReference type="Pfam" id="PF06201">
    <property type="entry name" value="PITH"/>
    <property type="match status" value="1"/>
</dbReference>
<dbReference type="InterPro" id="IPR010400">
    <property type="entry name" value="PITH_dom"/>
</dbReference>
<comment type="similarity">
    <text evidence="1">Belongs to the PITHD1 family.</text>
</comment>
<name>A0A0D6QX95_ARACU</name>
<dbReference type="PROSITE" id="PS51532">
    <property type="entry name" value="PITH"/>
    <property type="match status" value="1"/>
</dbReference>
<reference evidence="3" key="1">
    <citation type="submission" date="2015-03" db="EMBL/GenBank/DDBJ databases">
        <title>A transcriptome of Araucaria cunninghamii, an australian fine timber species.</title>
        <authorList>
            <person name="Jing Yi C.J.Y."/>
            <person name="Yin San L.Y.S."/>
            <person name="Abdul Karim S.S."/>
            <person name="Wan Azmi N.N."/>
            <person name="Hercus R.R."/>
            <person name="Croft L.L."/>
        </authorList>
    </citation>
    <scope>NUCLEOTIDE SEQUENCE</scope>
    <source>
        <strain evidence="3">MI0301</strain>
        <tissue evidence="3">Leaf</tissue>
    </source>
</reference>